<gene>
    <name evidence="2" type="ORF">METZ01_LOCUS96978</name>
</gene>
<evidence type="ECO:0000313" key="2">
    <source>
        <dbReference type="EMBL" id="SVA44124.1"/>
    </source>
</evidence>
<protein>
    <submittedName>
        <fullName evidence="2">Uncharacterized protein</fullName>
    </submittedName>
</protein>
<name>A0A381VV26_9ZZZZ</name>
<feature type="region of interest" description="Disordered" evidence="1">
    <location>
        <begin position="147"/>
        <end position="182"/>
    </location>
</feature>
<organism evidence="2">
    <name type="scientific">marine metagenome</name>
    <dbReference type="NCBI Taxonomy" id="408172"/>
    <lineage>
        <taxon>unclassified sequences</taxon>
        <taxon>metagenomes</taxon>
        <taxon>ecological metagenomes</taxon>
    </lineage>
</organism>
<proteinExistence type="predicted"/>
<evidence type="ECO:0000256" key="1">
    <source>
        <dbReference type="SAM" id="MobiDB-lite"/>
    </source>
</evidence>
<reference evidence="2" key="1">
    <citation type="submission" date="2018-05" db="EMBL/GenBank/DDBJ databases">
        <authorList>
            <person name="Lanie J.A."/>
            <person name="Ng W.-L."/>
            <person name="Kazmierczak K.M."/>
            <person name="Andrzejewski T.M."/>
            <person name="Davidsen T.M."/>
            <person name="Wayne K.J."/>
            <person name="Tettelin H."/>
            <person name="Glass J.I."/>
            <person name="Rusch D."/>
            <person name="Podicherti R."/>
            <person name="Tsui H.-C.T."/>
            <person name="Winkler M.E."/>
        </authorList>
    </citation>
    <scope>NUCLEOTIDE SEQUENCE</scope>
</reference>
<sequence>MNRHAEILARQVAEAKDPMRPEDNYPLMVIGDSTSVPSHLLRPEHLETLHTLADVATSVKHLNADADPPLFGVGIDHDSGEISRLLRVIGQRVKLMVLSTKVHGGGVTLARLASINKRSDLNVALIVDERGEIPERERMNLTNLVTRPLRRNQPRPVPKSWRPSCQRECSSRWRSPSKTSWN</sequence>
<accession>A0A381VV26</accession>
<feature type="compositionally biased region" description="Polar residues" evidence="1">
    <location>
        <begin position="172"/>
        <end position="182"/>
    </location>
</feature>
<dbReference type="EMBL" id="UINC01009869">
    <property type="protein sequence ID" value="SVA44124.1"/>
    <property type="molecule type" value="Genomic_DNA"/>
</dbReference>
<dbReference type="AlphaFoldDB" id="A0A381VV26"/>